<dbReference type="EMBL" id="JOKQ01000004">
    <property type="protein sequence ID" value="KHN69873.1"/>
    <property type="molecule type" value="Genomic_DNA"/>
</dbReference>
<comment type="caution">
    <text evidence="1">The sequence shown here is derived from an EMBL/GenBank/DDBJ whole genome shotgun (WGS) entry which is preliminary data.</text>
</comment>
<keyword evidence="2" id="KW-1185">Reference proteome</keyword>
<dbReference type="Proteomes" id="UP000031056">
    <property type="component" value="Unassembled WGS sequence"/>
</dbReference>
<dbReference type="Pfam" id="PF17014">
    <property type="entry name" value="Mad3_BUB1_I_2"/>
    <property type="match status" value="1"/>
</dbReference>
<evidence type="ECO:0000313" key="2">
    <source>
        <dbReference type="Proteomes" id="UP000031056"/>
    </source>
</evidence>
<gene>
    <name evidence="1" type="ORF">M896_040680</name>
</gene>
<protein>
    <submittedName>
        <fullName evidence="1">Uncharacterized protein</fullName>
    </submittedName>
</protein>
<dbReference type="VEuPathDB" id="MicrosporidiaDB:M896_040680"/>
<proteinExistence type="predicted"/>
<accession>A0A0B2UKJ7</accession>
<dbReference type="HOGENOM" id="CLU_677976_0_0_1"/>
<dbReference type="AlphaFoldDB" id="A0A0B2UKJ7"/>
<dbReference type="Gene3D" id="1.25.40.430">
    <property type="match status" value="1"/>
</dbReference>
<dbReference type="RefSeq" id="XP_014563915.1">
    <property type="nucleotide sequence ID" value="XM_014708429.1"/>
</dbReference>
<reference evidence="1 2" key="1">
    <citation type="journal article" date="2014" name="MBio">
        <title>The Ordospora colligata genome; evolution of extreme reduction in microsporidia and host-to-parasite horizontal gene transfer.</title>
        <authorList>
            <person name="Pombert J.-F."/>
            <person name="Haag K.L."/>
            <person name="Beidas S."/>
            <person name="Ebert D."/>
            <person name="Keeling P.J."/>
        </authorList>
    </citation>
    <scope>NUCLEOTIDE SEQUENCE [LARGE SCALE GENOMIC DNA]</scope>
    <source>
        <strain evidence="1 2">OC4</strain>
    </source>
</reference>
<dbReference type="InParanoid" id="A0A0B2UKJ7"/>
<evidence type="ECO:0000313" key="1">
    <source>
        <dbReference type="EMBL" id="KHN69873.1"/>
    </source>
</evidence>
<name>A0A0B2UKJ7_9MICR</name>
<sequence>MDLDAVPDEELEEVLQRYIDCPYFKNNPLYISLWKRYYSICKSPAVLFLMKHKKISQYYHWIYLELSRYFESIGRSWMCRHVIEIGVNCNAYDADVLRMEMDSLPEDDSKHSENDISALMNPKGFFVFGKAWNAYEEKLSYNRILFVRGDEEMSFEEFRALSCICDRENVQIESENEWVYFGYSCNEEETKDEEAAPNIIMNMERADAKMNLQVGNKLIAEDCAYYIKSMINNYAYEVVCIYEDTTHILQMNKTTLVLKKMFGSEASIISEIAPEYIPVFSIKNINDRSFVIYEQCFGTLKMCLDVLCNAYPSVVVYHAYQVIEILKELARMGKKFSRFSLESVQVSARYTLEIVDFKIEDVEEASSGIDVTWKSAAIEILQMYGHGDICRKESEIEYRIQECIGKMDVLRMIAKCKIFLYERCVSAYEGE</sequence>
<dbReference type="InterPro" id="IPR031522">
    <property type="entry name" value="Mad3_Bub1_I_2"/>
</dbReference>
<dbReference type="OrthoDB" id="2192347at2759"/>
<organism evidence="1 2">
    <name type="scientific">Ordospora colligata OC4</name>
    <dbReference type="NCBI Taxonomy" id="1354746"/>
    <lineage>
        <taxon>Eukaryota</taxon>
        <taxon>Fungi</taxon>
        <taxon>Fungi incertae sedis</taxon>
        <taxon>Microsporidia</taxon>
        <taxon>Ordosporidae</taxon>
        <taxon>Ordospora</taxon>
    </lineage>
</organism>
<dbReference type="GeneID" id="26261507"/>